<dbReference type="EMBL" id="AM889285">
    <property type="protein sequence ID" value="CAP57634.1"/>
    <property type="molecule type" value="Genomic_DNA"/>
</dbReference>
<feature type="compositionally biased region" description="Basic and acidic residues" evidence="1">
    <location>
        <begin position="212"/>
        <end position="224"/>
    </location>
</feature>
<dbReference type="Proteomes" id="UP000001176">
    <property type="component" value="Chromosome"/>
</dbReference>
<evidence type="ECO:0000256" key="1">
    <source>
        <dbReference type="SAM" id="MobiDB-lite"/>
    </source>
</evidence>
<feature type="compositionally biased region" description="Basic residues" evidence="1">
    <location>
        <begin position="254"/>
        <end position="266"/>
    </location>
</feature>
<evidence type="ECO:0000313" key="2">
    <source>
        <dbReference type="EMBL" id="CAP57634.1"/>
    </source>
</evidence>
<reference evidence="2 3" key="1">
    <citation type="journal article" date="2009" name="BMC Genomics">
        <title>Complete genome sequence of the sugarcane nitrogen-fixing endophyte Gluconacetobacter diazotrophicus Pal5.</title>
        <authorList>
            <person name="Bertalan M."/>
            <person name="Albano R."/>
            <person name="Padua V."/>
            <person name="Rouws L."/>
            <person name="Rojas C."/>
            <person name="Hemerly A."/>
            <person name="Teixeira K."/>
            <person name="Schwab S."/>
            <person name="Araujo J."/>
            <person name="Oliveira A."/>
            <person name="Franca L."/>
            <person name="Magalhaes V."/>
            <person name="Alqueres S."/>
            <person name="Cardoso A."/>
            <person name="Almeida W."/>
            <person name="Loureiro M.M."/>
            <person name="Nogueira E."/>
            <person name="Cidade D."/>
            <person name="Oliveira D."/>
            <person name="Simao T."/>
            <person name="Macedo J."/>
            <person name="Valadao A."/>
            <person name="Dreschsel M."/>
            <person name="Freitas F."/>
            <person name="Vidal M."/>
            <person name="Guedes H."/>
            <person name="Rodrigues E."/>
            <person name="Meneses C."/>
            <person name="Brioso P."/>
            <person name="Pozzer L."/>
            <person name="Figueiredo D."/>
            <person name="Montano H."/>
            <person name="Junior J."/>
            <person name="Filho G."/>
            <person name="Flores V."/>
            <person name="Ferreira B."/>
            <person name="Branco A."/>
            <person name="Gonzalez P."/>
            <person name="Guillobel H."/>
            <person name="Lemos M."/>
            <person name="Seibel L."/>
            <person name="Macedo J."/>
            <person name="Alves-Ferreira M."/>
            <person name="Sachetto-Martins G."/>
            <person name="Coelho A."/>
            <person name="Santos E."/>
            <person name="Amaral G."/>
            <person name="Neves A."/>
            <person name="Pacheco A.B."/>
            <person name="Carvalho D."/>
            <person name="Lery L."/>
            <person name="Bisch P."/>
            <person name="Rossle S.C."/>
            <person name="Urmenyi T."/>
            <person name="Kruger W.V."/>
            <person name="Martins O."/>
            <person name="Baldani J.I."/>
            <person name="Ferreira P.C."/>
        </authorList>
    </citation>
    <scope>NUCLEOTIDE SEQUENCE [LARGE SCALE GENOMIC DNA]</scope>
    <source>
        <strain evidence="3">ATCC 49037 / DSM 5601 / CCUG 37298 / CIP 103539 / LMG 7603 / PAl5</strain>
    </source>
</reference>
<gene>
    <name evidence="2" type="ordered locus">GDI3691</name>
</gene>
<protein>
    <submittedName>
        <fullName evidence="2">Uncharacterized protein</fullName>
    </submittedName>
</protein>
<feature type="compositionally biased region" description="Basic and acidic residues" evidence="1">
    <location>
        <begin position="267"/>
        <end position="281"/>
    </location>
</feature>
<name>A9H7F9_GLUDA</name>
<evidence type="ECO:0000313" key="3">
    <source>
        <dbReference type="Proteomes" id="UP000001176"/>
    </source>
</evidence>
<keyword evidence="3" id="KW-1185">Reference proteome</keyword>
<dbReference type="AlphaFoldDB" id="A9H7F9"/>
<dbReference type="KEGG" id="gdi:GDI3691"/>
<feature type="region of interest" description="Disordered" evidence="1">
    <location>
        <begin position="190"/>
        <end position="326"/>
    </location>
</feature>
<organism evidence="2 3">
    <name type="scientific">Gluconacetobacter diazotrophicus (strain ATCC 49037 / DSM 5601 / CCUG 37298 / CIP 103539 / LMG 7603 / PAl5)</name>
    <dbReference type="NCBI Taxonomy" id="272568"/>
    <lineage>
        <taxon>Bacteria</taxon>
        <taxon>Pseudomonadati</taxon>
        <taxon>Pseudomonadota</taxon>
        <taxon>Alphaproteobacteria</taxon>
        <taxon>Acetobacterales</taxon>
        <taxon>Acetobacteraceae</taxon>
        <taxon>Gluconacetobacter</taxon>
    </lineage>
</organism>
<proteinExistence type="predicted"/>
<sequence length="342" mass="36120">MLTATRPLRSGARRHTPGASLRSALAHQHASPGALRSDGRGLFHNYSKRWNSESLMDPTTVFRTLLAGCAGAVSGRCRGIVRGLRGGDAVAAGAGARGFGLWPAVCRPECRGAEFSQCHEHGPARPGVVHAARVGARGGRRAAPASAGAGAAAGGRDGAFGLYRRYGRRDDRYGRTECRCRGHRLRGAGDRIRPRAVEPPQCRPGGGGQRGADADQGDHRADQRRVRRHDRYPDREGLGVVPGVRIPDDPDHRRAGRVRLRARGGHLHPDRRADHSPDRGRRGSGAGQHGGGRRGEAGRGRCAGPAGGAVSGRRVGARKKGGACAAPPVPSIITWLKNKPCV</sequence>
<accession>A9H7F9</accession>